<dbReference type="AlphaFoldDB" id="A0A939JA68"/>
<evidence type="ECO:0000313" key="1">
    <source>
        <dbReference type="EMBL" id="MBO0346133.1"/>
    </source>
</evidence>
<dbReference type="RefSeq" id="WP_206941428.1">
    <property type="nucleotide sequence ID" value="NZ_JAFLNF010000005.1"/>
</dbReference>
<comment type="caution">
    <text evidence="1">The sequence shown here is derived from an EMBL/GenBank/DDBJ whole genome shotgun (WGS) entry which is preliminary data.</text>
</comment>
<name>A0A939JA68_9HYPH</name>
<dbReference type="EMBL" id="JAFLNF010000005">
    <property type="protein sequence ID" value="MBO0346133.1"/>
    <property type="molecule type" value="Genomic_DNA"/>
</dbReference>
<accession>A0A939JA68</accession>
<organism evidence="1 2">
    <name type="scientific">Roseibium limicola</name>
    <dbReference type="NCBI Taxonomy" id="2816037"/>
    <lineage>
        <taxon>Bacteria</taxon>
        <taxon>Pseudomonadati</taxon>
        <taxon>Pseudomonadota</taxon>
        <taxon>Alphaproteobacteria</taxon>
        <taxon>Hyphomicrobiales</taxon>
        <taxon>Stappiaceae</taxon>
        <taxon>Roseibium</taxon>
    </lineage>
</organism>
<dbReference type="Proteomes" id="UP000664779">
    <property type="component" value="Unassembled WGS sequence"/>
</dbReference>
<protein>
    <submittedName>
        <fullName evidence="1">Uncharacterized protein</fullName>
    </submittedName>
</protein>
<evidence type="ECO:0000313" key="2">
    <source>
        <dbReference type="Proteomes" id="UP000664779"/>
    </source>
</evidence>
<keyword evidence="2" id="KW-1185">Reference proteome</keyword>
<gene>
    <name evidence="1" type="ORF">J0X15_12950</name>
</gene>
<sequence length="91" mass="10381">MYVFAAFSAGFALMVSLNTDDARLFVQKFADDSRTVFEDLQPVYEFVRKFDLNRIIQENQDFAEALVAFPTAPLAALNTQLEEAQRRIQAN</sequence>
<reference evidence="1" key="1">
    <citation type="submission" date="2021-03" db="EMBL/GenBank/DDBJ databases">
        <title>Roseibium sp. CAU 1637 isolated from Incheon.</title>
        <authorList>
            <person name="Kim W."/>
        </authorList>
    </citation>
    <scope>NUCLEOTIDE SEQUENCE</scope>
    <source>
        <strain evidence="1">CAU 1637</strain>
    </source>
</reference>
<proteinExistence type="predicted"/>